<evidence type="ECO:0000256" key="6">
    <source>
        <dbReference type="ARBA" id="ARBA00023033"/>
    </source>
</evidence>
<dbReference type="PANTHER" id="PTHR24289">
    <property type="entry name" value="STEROID 17-ALPHA-HYDROXYLASE/17,20 LYASE"/>
    <property type="match status" value="1"/>
</dbReference>
<keyword evidence="5" id="KW-0408">Iron</keyword>
<evidence type="ECO:0000256" key="5">
    <source>
        <dbReference type="ARBA" id="ARBA00023004"/>
    </source>
</evidence>
<reference evidence="7 8" key="1">
    <citation type="journal article" date="2018" name="Gigascience">
        <title>Genomes of trombidid mites reveal novel predicted allergens and laterally-transferred genes associated with secondary metabolism.</title>
        <authorList>
            <person name="Dong X."/>
            <person name="Chaisiri K."/>
            <person name="Xia D."/>
            <person name="Armstrong S.D."/>
            <person name="Fang Y."/>
            <person name="Donnelly M.J."/>
            <person name="Kadowaki T."/>
            <person name="McGarry J.W."/>
            <person name="Darby A.C."/>
            <person name="Makepeace B.L."/>
        </authorList>
    </citation>
    <scope>NUCLEOTIDE SEQUENCE [LARGE SCALE GENOMIC DNA]</scope>
    <source>
        <strain evidence="7">UoL-UT</strain>
    </source>
</reference>
<dbReference type="GO" id="GO:0020037">
    <property type="term" value="F:heme binding"/>
    <property type="evidence" value="ECO:0007669"/>
    <property type="project" value="InterPro"/>
</dbReference>
<accession>A0A443SB44</accession>
<comment type="caution">
    <text evidence="7">The sequence shown here is derived from an EMBL/GenBank/DDBJ whole genome shotgun (WGS) entry which is preliminary data.</text>
</comment>
<gene>
    <name evidence="7" type="ORF">B4U80_13181</name>
</gene>
<keyword evidence="6" id="KW-0503">Monooxygenase</keyword>
<dbReference type="SUPFAM" id="SSF48264">
    <property type="entry name" value="Cytochrome P450"/>
    <property type="match status" value="1"/>
</dbReference>
<dbReference type="InterPro" id="IPR036396">
    <property type="entry name" value="Cyt_P450_sf"/>
</dbReference>
<sequence length="256" mass="29786">MDEFSMFNQLAKNTVTLSEGEEWKRHTRVTASALSKFANKATFEVKIQELIDRTESYIADTKGKPHNFHLIIANLASNIILQFNCSRDYEITDFEFKRIRHTSWQLAIAFQYINFILTGPVFELMMKFKPHLMKLAKDSWAELEDITESITWQRLRTYKPTDCNDALDAMIKEYRTPDDQCDVKFVKKNLAGAIFSGIDTTAAIMNYIQLFVTFVRLMRRFEWSLPDGVTVTIPATMRGNLEFIFKPFEVCAKDRS</sequence>
<proteinExistence type="inferred from homology"/>
<organism evidence="7 8">
    <name type="scientific">Leptotrombidium deliense</name>
    <dbReference type="NCBI Taxonomy" id="299467"/>
    <lineage>
        <taxon>Eukaryota</taxon>
        <taxon>Metazoa</taxon>
        <taxon>Ecdysozoa</taxon>
        <taxon>Arthropoda</taxon>
        <taxon>Chelicerata</taxon>
        <taxon>Arachnida</taxon>
        <taxon>Acari</taxon>
        <taxon>Acariformes</taxon>
        <taxon>Trombidiformes</taxon>
        <taxon>Prostigmata</taxon>
        <taxon>Anystina</taxon>
        <taxon>Parasitengona</taxon>
        <taxon>Trombiculoidea</taxon>
        <taxon>Trombiculidae</taxon>
        <taxon>Leptotrombidium</taxon>
    </lineage>
</organism>
<evidence type="ECO:0000256" key="3">
    <source>
        <dbReference type="ARBA" id="ARBA00022723"/>
    </source>
</evidence>
<comment type="similarity">
    <text evidence="1">Belongs to the cytochrome P450 family.</text>
</comment>
<dbReference type="PANTHER" id="PTHR24289:SF1">
    <property type="entry name" value="STEROID 17-ALPHA-HYDROXYLASE_17,20 LYASE"/>
    <property type="match status" value="1"/>
</dbReference>
<dbReference type="STRING" id="299467.A0A443SB44"/>
<keyword evidence="4" id="KW-0560">Oxidoreductase</keyword>
<name>A0A443SB44_9ACAR</name>
<keyword evidence="3" id="KW-0479">Metal-binding</keyword>
<dbReference type="Pfam" id="PF00067">
    <property type="entry name" value="p450"/>
    <property type="match status" value="1"/>
</dbReference>
<evidence type="ECO:0000256" key="4">
    <source>
        <dbReference type="ARBA" id="ARBA00023002"/>
    </source>
</evidence>
<evidence type="ECO:0000256" key="2">
    <source>
        <dbReference type="ARBA" id="ARBA00022617"/>
    </source>
</evidence>
<keyword evidence="2" id="KW-0349">Heme</keyword>
<evidence type="ECO:0000256" key="1">
    <source>
        <dbReference type="ARBA" id="ARBA00010617"/>
    </source>
</evidence>
<protein>
    <submittedName>
        <fullName evidence="7">Cytochrome P450 2J2-like isoform X1</fullName>
    </submittedName>
</protein>
<keyword evidence="8" id="KW-1185">Reference proteome</keyword>
<dbReference type="EMBL" id="NCKV01004508">
    <property type="protein sequence ID" value="RWS24710.1"/>
    <property type="molecule type" value="Genomic_DNA"/>
</dbReference>
<dbReference type="Gene3D" id="1.10.630.10">
    <property type="entry name" value="Cytochrome P450"/>
    <property type="match status" value="1"/>
</dbReference>
<dbReference type="InterPro" id="IPR001128">
    <property type="entry name" value="Cyt_P450"/>
</dbReference>
<evidence type="ECO:0000313" key="7">
    <source>
        <dbReference type="EMBL" id="RWS24710.1"/>
    </source>
</evidence>
<evidence type="ECO:0000313" key="8">
    <source>
        <dbReference type="Proteomes" id="UP000288716"/>
    </source>
</evidence>
<dbReference type="VEuPathDB" id="VectorBase:LDEU007331"/>
<dbReference type="GO" id="GO:0016705">
    <property type="term" value="F:oxidoreductase activity, acting on paired donors, with incorporation or reduction of molecular oxygen"/>
    <property type="evidence" value="ECO:0007669"/>
    <property type="project" value="InterPro"/>
</dbReference>
<dbReference type="Proteomes" id="UP000288716">
    <property type="component" value="Unassembled WGS sequence"/>
</dbReference>
<dbReference type="GO" id="GO:0005506">
    <property type="term" value="F:iron ion binding"/>
    <property type="evidence" value="ECO:0007669"/>
    <property type="project" value="InterPro"/>
</dbReference>
<dbReference type="AlphaFoldDB" id="A0A443SB44"/>
<dbReference type="GO" id="GO:0004497">
    <property type="term" value="F:monooxygenase activity"/>
    <property type="evidence" value="ECO:0007669"/>
    <property type="project" value="UniProtKB-KW"/>
</dbReference>